<evidence type="ECO:0000256" key="1">
    <source>
        <dbReference type="SAM" id="MobiDB-lite"/>
    </source>
</evidence>
<feature type="region of interest" description="Disordered" evidence="1">
    <location>
        <begin position="69"/>
        <end position="98"/>
    </location>
</feature>
<reference evidence="2" key="2">
    <citation type="submission" date="2015-06" db="UniProtKB">
        <authorList>
            <consortium name="EnsemblPlants"/>
        </authorList>
    </citation>
    <scope>IDENTIFICATION</scope>
</reference>
<accession>A0A0E0PLX7</accession>
<evidence type="ECO:0000313" key="2">
    <source>
        <dbReference type="EnsemblPlants" id="ORUFI05G16070.1"/>
    </source>
</evidence>
<feature type="compositionally biased region" description="Basic and acidic residues" evidence="1">
    <location>
        <begin position="69"/>
        <end position="78"/>
    </location>
</feature>
<evidence type="ECO:0000313" key="3">
    <source>
        <dbReference type="Proteomes" id="UP000008022"/>
    </source>
</evidence>
<keyword evidence="3" id="KW-1185">Reference proteome</keyword>
<dbReference type="HOGENOM" id="CLU_2337126_0_0_1"/>
<dbReference type="Proteomes" id="UP000008022">
    <property type="component" value="Unassembled WGS sequence"/>
</dbReference>
<dbReference type="Gramene" id="ORUFI05G16070.1">
    <property type="protein sequence ID" value="ORUFI05G16070.1"/>
    <property type="gene ID" value="ORUFI05G16070"/>
</dbReference>
<name>A0A0E0PLX7_ORYRU</name>
<dbReference type="EnsemblPlants" id="ORUFI05G16070.1">
    <property type="protein sequence ID" value="ORUFI05G16070.1"/>
    <property type="gene ID" value="ORUFI05G16070"/>
</dbReference>
<proteinExistence type="predicted"/>
<sequence>MARPRAPPSVAAGEEKGGSFRWVSPEAALGDGKQLAQDQYDLIDLSRSRALIRNRVCLGRLCRAKRECRDAGHNDDQGRAQWLPHRRRRGRPRRDEGD</sequence>
<dbReference type="AlphaFoldDB" id="A0A0E0PLX7"/>
<protein>
    <submittedName>
        <fullName evidence="2">Uncharacterized protein</fullName>
    </submittedName>
</protein>
<reference evidence="3" key="1">
    <citation type="submission" date="2013-06" db="EMBL/GenBank/DDBJ databases">
        <authorList>
            <person name="Zhao Q."/>
        </authorList>
    </citation>
    <scope>NUCLEOTIDE SEQUENCE</scope>
    <source>
        <strain evidence="3">cv. W1943</strain>
    </source>
</reference>
<organism evidence="2 3">
    <name type="scientific">Oryza rufipogon</name>
    <name type="common">Brownbeard rice</name>
    <name type="synonym">Asian wild rice</name>
    <dbReference type="NCBI Taxonomy" id="4529"/>
    <lineage>
        <taxon>Eukaryota</taxon>
        <taxon>Viridiplantae</taxon>
        <taxon>Streptophyta</taxon>
        <taxon>Embryophyta</taxon>
        <taxon>Tracheophyta</taxon>
        <taxon>Spermatophyta</taxon>
        <taxon>Magnoliopsida</taxon>
        <taxon>Liliopsida</taxon>
        <taxon>Poales</taxon>
        <taxon>Poaceae</taxon>
        <taxon>BOP clade</taxon>
        <taxon>Oryzoideae</taxon>
        <taxon>Oryzeae</taxon>
        <taxon>Oryzinae</taxon>
        <taxon>Oryza</taxon>
    </lineage>
</organism>